<evidence type="ECO:0000259" key="9">
    <source>
        <dbReference type="PROSITE" id="PS50929"/>
    </source>
</evidence>
<dbReference type="SUPFAM" id="SSF90123">
    <property type="entry name" value="ABC transporter transmembrane region"/>
    <property type="match status" value="1"/>
</dbReference>
<dbReference type="GO" id="GO:0005524">
    <property type="term" value="F:ATP binding"/>
    <property type="evidence" value="ECO:0007669"/>
    <property type="project" value="UniProtKB-KW"/>
</dbReference>
<protein>
    <submittedName>
        <fullName evidence="10">ABC transporter ATP-binding protein</fullName>
    </submittedName>
</protein>
<keyword evidence="6 7" id="KW-0472">Membrane</keyword>
<feature type="domain" description="ABC transporter" evidence="8">
    <location>
        <begin position="326"/>
        <end position="560"/>
    </location>
</feature>
<dbReference type="Gene3D" id="3.40.50.300">
    <property type="entry name" value="P-loop containing nucleotide triphosphate hydrolases"/>
    <property type="match status" value="1"/>
</dbReference>
<evidence type="ECO:0000256" key="5">
    <source>
        <dbReference type="ARBA" id="ARBA00022989"/>
    </source>
</evidence>
<proteinExistence type="predicted"/>
<reference evidence="10 11" key="1">
    <citation type="journal article" date="2025" name="Anaerobe">
        <title>Description of Anaerococcus kampingiae sp. nov., Anaerococcus groningensis sp. nov., Anaerococcus martiniensis sp. nov., and Anaerococcus cruorum sp. nov., isolated from human clinical specimens.</title>
        <authorList>
            <person name="Boiten K.E."/>
            <person name="Meijer J."/>
            <person name="van Wezel E.M."/>
            <person name="Veloo A.C.M."/>
        </authorList>
    </citation>
    <scope>NUCLEOTIDE SEQUENCE [LARGE SCALE GENOMIC DNA]</scope>
    <source>
        <strain evidence="10 11">ENR0831</strain>
    </source>
</reference>
<feature type="transmembrane region" description="Helical" evidence="7">
    <location>
        <begin position="229"/>
        <end position="252"/>
    </location>
</feature>
<keyword evidence="11" id="KW-1185">Reference proteome</keyword>
<keyword evidence="4 10" id="KW-0067">ATP-binding</keyword>
<accession>A0ABW9M7W1</accession>
<keyword evidence="3" id="KW-0547">Nucleotide-binding</keyword>
<dbReference type="CDD" id="cd07346">
    <property type="entry name" value="ABC_6TM_exporters"/>
    <property type="match status" value="1"/>
</dbReference>
<dbReference type="Pfam" id="PF00664">
    <property type="entry name" value="ABC_membrane"/>
    <property type="match status" value="1"/>
</dbReference>
<dbReference type="PANTHER" id="PTHR43394:SF1">
    <property type="entry name" value="ATP-BINDING CASSETTE SUB-FAMILY B MEMBER 10, MITOCHONDRIAL"/>
    <property type="match status" value="1"/>
</dbReference>
<comment type="caution">
    <text evidence="10">The sequence shown here is derived from an EMBL/GenBank/DDBJ whole genome shotgun (WGS) entry which is preliminary data.</text>
</comment>
<dbReference type="Proteomes" id="UP001637996">
    <property type="component" value="Unassembled WGS sequence"/>
</dbReference>
<dbReference type="Pfam" id="PF00005">
    <property type="entry name" value="ABC_tran"/>
    <property type="match status" value="1"/>
</dbReference>
<dbReference type="InterPro" id="IPR017871">
    <property type="entry name" value="ABC_transporter-like_CS"/>
</dbReference>
<evidence type="ECO:0000256" key="6">
    <source>
        <dbReference type="ARBA" id="ARBA00023136"/>
    </source>
</evidence>
<dbReference type="InterPro" id="IPR036640">
    <property type="entry name" value="ABC1_TM_sf"/>
</dbReference>
<feature type="transmembrane region" description="Helical" evidence="7">
    <location>
        <begin position="12"/>
        <end position="33"/>
    </location>
</feature>
<dbReference type="PANTHER" id="PTHR43394">
    <property type="entry name" value="ATP-DEPENDENT PERMEASE MDL1, MITOCHONDRIAL"/>
    <property type="match status" value="1"/>
</dbReference>
<dbReference type="RefSeq" id="WP_410030795.1">
    <property type="nucleotide sequence ID" value="NZ_JBGMEI010000002.1"/>
</dbReference>
<name>A0ABW9M7W1_9FIRM</name>
<evidence type="ECO:0000256" key="1">
    <source>
        <dbReference type="ARBA" id="ARBA00004651"/>
    </source>
</evidence>
<dbReference type="SMART" id="SM00382">
    <property type="entry name" value="AAA"/>
    <property type="match status" value="1"/>
</dbReference>
<feature type="transmembrane region" description="Helical" evidence="7">
    <location>
        <begin position="127"/>
        <end position="148"/>
    </location>
</feature>
<feature type="transmembrane region" description="Helical" evidence="7">
    <location>
        <begin position="154"/>
        <end position="174"/>
    </location>
</feature>
<dbReference type="InterPro" id="IPR039421">
    <property type="entry name" value="Type_1_exporter"/>
</dbReference>
<dbReference type="EMBL" id="JBGMEI010000002">
    <property type="protein sequence ID" value="MFO3665063.1"/>
    <property type="molecule type" value="Genomic_DNA"/>
</dbReference>
<feature type="transmembrane region" description="Helical" evidence="7">
    <location>
        <begin position="258"/>
        <end position="280"/>
    </location>
</feature>
<evidence type="ECO:0000259" key="8">
    <source>
        <dbReference type="PROSITE" id="PS50893"/>
    </source>
</evidence>
<evidence type="ECO:0000256" key="2">
    <source>
        <dbReference type="ARBA" id="ARBA00022692"/>
    </source>
</evidence>
<keyword evidence="2 7" id="KW-0812">Transmembrane</keyword>
<dbReference type="InterPro" id="IPR011527">
    <property type="entry name" value="ABC1_TM_dom"/>
</dbReference>
<comment type="subcellular location">
    <subcellularLocation>
        <location evidence="1">Cell membrane</location>
        <topology evidence="1">Multi-pass membrane protein</topology>
    </subcellularLocation>
</comment>
<dbReference type="InterPro" id="IPR027417">
    <property type="entry name" value="P-loop_NTPase"/>
</dbReference>
<feature type="transmembrane region" description="Helical" evidence="7">
    <location>
        <begin position="53"/>
        <end position="79"/>
    </location>
</feature>
<dbReference type="PROSITE" id="PS50893">
    <property type="entry name" value="ABC_TRANSPORTER_2"/>
    <property type="match status" value="1"/>
</dbReference>
<organism evidence="10 11">
    <name type="scientific">Anaerococcus martiniensis</name>
    <dbReference type="NCBI Taxonomy" id="3115615"/>
    <lineage>
        <taxon>Bacteria</taxon>
        <taxon>Bacillati</taxon>
        <taxon>Bacillota</taxon>
        <taxon>Tissierellia</taxon>
        <taxon>Tissierellales</taxon>
        <taxon>Peptoniphilaceae</taxon>
        <taxon>Anaerococcus</taxon>
    </lineage>
</organism>
<gene>
    <name evidence="10" type="ORF">ACCQ41_02165</name>
</gene>
<dbReference type="PROSITE" id="PS50929">
    <property type="entry name" value="ABC_TM1F"/>
    <property type="match status" value="1"/>
</dbReference>
<evidence type="ECO:0000313" key="10">
    <source>
        <dbReference type="EMBL" id="MFO3665063.1"/>
    </source>
</evidence>
<dbReference type="PROSITE" id="PS00211">
    <property type="entry name" value="ABC_TRANSPORTER_1"/>
    <property type="match status" value="1"/>
</dbReference>
<dbReference type="InterPro" id="IPR003593">
    <property type="entry name" value="AAA+_ATPase"/>
</dbReference>
<evidence type="ECO:0000256" key="3">
    <source>
        <dbReference type="ARBA" id="ARBA00022741"/>
    </source>
</evidence>
<sequence>MEVLKKHIGQILSSVIIAVIGVFCSVVPYFALAKITQNIAISNTDLEFYIRPILLILGGLIGSVIFHEISTLISHNLAFRIIEDERKKLVRKINRLSMGEIEKRSSGEWTQFMVETLNKIEQPIAHVIPEVIANLIIPIALVVIIFIMDWRIGIANLITLPLGVLFSILMMGGYEEKSRNYQEAAKNMNTTAVEYIRGIQVIKAFNKSASSYGKFVDAVNSNRDSMLNWYLSVCFYMTAAMEVLPSTLLFVLPTSLYLYMNGSIEVGNLIMCVLLSYACYKPLIKAMSHMDTMANVRVVIDEIKNVMELPELERGNGEEKIRSYDINFENICFAYNDKKKVFDNLSFSAKENKLTAIVGYSGGGKSTIAKLIAGYWNINKGIISVGDVNLKDVSLEKNMELVTYVSQENYLFRKSIIDNMRMANQNASIEEIKDACKKASCHDFIMSLPNGYETIIGESGSNLSGGERQRLTIARALLKDSPIVLLDEATAYSDPDNEAEIQKSIDALVENKTVIMIAHRLSTIIGADKIIVLNNGEIEAEGTHKELLGKSETYAKMWKSHISLSNDRGE</sequence>
<dbReference type="SUPFAM" id="SSF52540">
    <property type="entry name" value="P-loop containing nucleoside triphosphate hydrolases"/>
    <property type="match status" value="1"/>
</dbReference>
<evidence type="ECO:0000256" key="7">
    <source>
        <dbReference type="SAM" id="Phobius"/>
    </source>
</evidence>
<keyword evidence="5 7" id="KW-1133">Transmembrane helix</keyword>
<feature type="domain" description="ABC transmembrane type-1" evidence="9">
    <location>
        <begin position="14"/>
        <end position="295"/>
    </location>
</feature>
<evidence type="ECO:0000313" key="11">
    <source>
        <dbReference type="Proteomes" id="UP001637996"/>
    </source>
</evidence>
<evidence type="ECO:0000256" key="4">
    <source>
        <dbReference type="ARBA" id="ARBA00022840"/>
    </source>
</evidence>
<dbReference type="InterPro" id="IPR003439">
    <property type="entry name" value="ABC_transporter-like_ATP-bd"/>
</dbReference>
<dbReference type="Gene3D" id="1.20.1560.10">
    <property type="entry name" value="ABC transporter type 1, transmembrane domain"/>
    <property type="match status" value="1"/>
</dbReference>